<keyword evidence="2 4" id="KW-0819">tRNA processing</keyword>
<name>A0ABS2THB1_9ACTO</name>
<evidence type="ECO:0000256" key="5">
    <source>
        <dbReference type="RuleBase" id="RU003792"/>
    </source>
</evidence>
<evidence type="ECO:0000313" key="8">
    <source>
        <dbReference type="EMBL" id="MBM9433743.1"/>
    </source>
</evidence>
<comment type="similarity">
    <text evidence="1 4 5">Belongs to the tRNA pseudouridine synthase TruA family.</text>
</comment>
<accession>A0ABS2THB1</accession>
<dbReference type="PANTHER" id="PTHR11142:SF0">
    <property type="entry name" value="TRNA PSEUDOURIDINE SYNTHASE-LIKE 1"/>
    <property type="match status" value="1"/>
</dbReference>
<dbReference type="InterPro" id="IPR020097">
    <property type="entry name" value="PsdUridine_synth_TruA_a/b_dom"/>
</dbReference>
<keyword evidence="9" id="KW-1185">Reference proteome</keyword>
<dbReference type="EC" id="5.4.99.12" evidence="4"/>
<dbReference type="InterPro" id="IPR001406">
    <property type="entry name" value="PsdUridine_synth_TruA"/>
</dbReference>
<keyword evidence="3 4" id="KW-0413">Isomerase</keyword>
<feature type="region of interest" description="Disordered" evidence="6">
    <location>
        <begin position="273"/>
        <end position="298"/>
    </location>
</feature>
<organism evidence="8 9">
    <name type="scientific">Flaviflexus equikiangi</name>
    <dbReference type="NCBI Taxonomy" id="2758573"/>
    <lineage>
        <taxon>Bacteria</taxon>
        <taxon>Bacillati</taxon>
        <taxon>Actinomycetota</taxon>
        <taxon>Actinomycetes</taxon>
        <taxon>Actinomycetales</taxon>
        <taxon>Actinomycetaceae</taxon>
        <taxon>Flaviflexus</taxon>
    </lineage>
</organism>
<dbReference type="InterPro" id="IPR020103">
    <property type="entry name" value="PsdUridine_synth_cat_dom_sf"/>
</dbReference>
<comment type="caution">
    <text evidence="8">The sequence shown here is derived from an EMBL/GenBank/DDBJ whole genome shotgun (WGS) entry which is preliminary data.</text>
</comment>
<dbReference type="HAMAP" id="MF_00171">
    <property type="entry name" value="TruA"/>
    <property type="match status" value="1"/>
</dbReference>
<dbReference type="Pfam" id="PF01416">
    <property type="entry name" value="PseudoU_synth_1"/>
    <property type="match status" value="1"/>
</dbReference>
<dbReference type="Gene3D" id="3.30.70.660">
    <property type="entry name" value="Pseudouridine synthase I, catalytic domain, C-terminal subdomain"/>
    <property type="match status" value="1"/>
</dbReference>
<dbReference type="NCBIfam" id="TIGR00071">
    <property type="entry name" value="hisT_truA"/>
    <property type="match status" value="1"/>
</dbReference>
<dbReference type="PIRSF" id="PIRSF001430">
    <property type="entry name" value="tRNA_psdUrid_synth"/>
    <property type="match status" value="1"/>
</dbReference>
<feature type="active site" description="Nucleophile" evidence="4">
    <location>
        <position position="52"/>
    </location>
</feature>
<comment type="catalytic activity">
    <reaction evidence="4 5">
        <text>uridine(38/39/40) in tRNA = pseudouridine(38/39/40) in tRNA</text>
        <dbReference type="Rhea" id="RHEA:22376"/>
        <dbReference type="Rhea" id="RHEA-COMP:10085"/>
        <dbReference type="Rhea" id="RHEA-COMP:10087"/>
        <dbReference type="ChEBI" id="CHEBI:65314"/>
        <dbReference type="ChEBI" id="CHEBI:65315"/>
        <dbReference type="EC" id="5.4.99.12"/>
    </reaction>
</comment>
<dbReference type="Proteomes" id="UP000705983">
    <property type="component" value="Unassembled WGS sequence"/>
</dbReference>
<evidence type="ECO:0000313" key="9">
    <source>
        <dbReference type="Proteomes" id="UP000705983"/>
    </source>
</evidence>
<protein>
    <recommendedName>
        <fullName evidence="4">tRNA pseudouridine synthase A</fullName>
        <ecNumber evidence="4">5.4.99.12</ecNumber>
    </recommendedName>
    <alternativeName>
        <fullName evidence="4">tRNA pseudouridine(38-40) synthase</fullName>
    </alternativeName>
    <alternativeName>
        <fullName evidence="4">tRNA pseudouridylate synthase I</fullName>
    </alternativeName>
    <alternativeName>
        <fullName evidence="4">tRNA-uridine isomerase I</fullName>
    </alternativeName>
</protein>
<dbReference type="CDD" id="cd02570">
    <property type="entry name" value="PseudoU_synth_EcTruA"/>
    <property type="match status" value="1"/>
</dbReference>
<feature type="domain" description="Pseudouridine synthase I TruA alpha/beta" evidence="7">
    <location>
        <begin position="164"/>
        <end position="267"/>
    </location>
</feature>
<gene>
    <name evidence="4 8" type="primary">truA</name>
    <name evidence="8" type="ORF">JVW63_08550</name>
</gene>
<evidence type="ECO:0000256" key="3">
    <source>
        <dbReference type="ARBA" id="ARBA00023235"/>
    </source>
</evidence>
<comment type="caution">
    <text evidence="4">Lacks conserved residue(s) required for the propagation of feature annotation.</text>
</comment>
<proteinExistence type="inferred from homology"/>
<dbReference type="PANTHER" id="PTHR11142">
    <property type="entry name" value="PSEUDOURIDYLATE SYNTHASE"/>
    <property type="match status" value="1"/>
</dbReference>
<evidence type="ECO:0000256" key="6">
    <source>
        <dbReference type="SAM" id="MobiDB-lite"/>
    </source>
</evidence>
<sequence>MKRIRLDLSYEGTSFHGWAAQPGLRTVEGTLTSALETILRRDVKLTVAGRTDAGVHAAAQTAHVDMDDLVWEALPGRSSRTPGEALVSRVTGVLSHGHAVRGVSDIVVASAREVSPEFDARFSAIGRAYRYRIDDREIPDVFTRHRALRTDPLDEGLMQGGGASLLGENDFLSYCKPREGATTIRTLRKLEVHRPGIGPDAGLLVVDLEADAFCHSMVRSIVGTLIEVGRGRRAIEWPAERLAEQRRDKGVILAPAHGLTLERVDYPPADQVGAQARRARRVRENPLTDSSTRIDPVR</sequence>
<dbReference type="InterPro" id="IPR020094">
    <property type="entry name" value="TruA/RsuA/RluB/E/F_N"/>
</dbReference>
<evidence type="ECO:0000259" key="7">
    <source>
        <dbReference type="Pfam" id="PF01416"/>
    </source>
</evidence>
<evidence type="ECO:0000256" key="1">
    <source>
        <dbReference type="ARBA" id="ARBA00009375"/>
    </source>
</evidence>
<dbReference type="InterPro" id="IPR020095">
    <property type="entry name" value="PsdUridine_synth_TruA_C"/>
</dbReference>
<feature type="binding site" evidence="4">
    <location>
        <position position="129"/>
    </location>
    <ligand>
        <name>substrate</name>
    </ligand>
</feature>
<comment type="subunit">
    <text evidence="4">Homodimer.</text>
</comment>
<dbReference type="GO" id="GO:0160147">
    <property type="term" value="F:tRNA pseudouridine(38-40) synthase activity"/>
    <property type="evidence" value="ECO:0007669"/>
    <property type="project" value="UniProtKB-EC"/>
</dbReference>
<reference evidence="9" key="1">
    <citation type="submission" date="2021-02" db="EMBL/GenBank/DDBJ databases">
        <title>Leucobacter sp. CX169.</title>
        <authorList>
            <person name="Cheng Y."/>
        </authorList>
    </citation>
    <scope>NUCLEOTIDE SEQUENCE [LARGE SCALE GENOMIC DNA]</scope>
    <source>
        <strain evidence="9">JY899</strain>
    </source>
</reference>
<dbReference type="Gene3D" id="3.30.70.580">
    <property type="entry name" value="Pseudouridine synthase I, catalytic domain, N-terminal subdomain"/>
    <property type="match status" value="1"/>
</dbReference>
<dbReference type="EMBL" id="JAFFJS010000005">
    <property type="protein sequence ID" value="MBM9433743.1"/>
    <property type="molecule type" value="Genomic_DNA"/>
</dbReference>
<dbReference type="RefSeq" id="WP_182173599.1">
    <property type="nucleotide sequence ID" value="NZ_CP059676.1"/>
</dbReference>
<evidence type="ECO:0000256" key="4">
    <source>
        <dbReference type="HAMAP-Rule" id="MF_00171"/>
    </source>
</evidence>
<evidence type="ECO:0000256" key="2">
    <source>
        <dbReference type="ARBA" id="ARBA00022694"/>
    </source>
</evidence>
<dbReference type="SUPFAM" id="SSF55120">
    <property type="entry name" value="Pseudouridine synthase"/>
    <property type="match status" value="1"/>
</dbReference>
<comment type="function">
    <text evidence="4">Formation of pseudouridine at positions 38, 39 and 40 in the anticodon stem and loop of transfer RNAs.</text>
</comment>
<feature type="compositionally biased region" description="Polar residues" evidence="6">
    <location>
        <begin position="287"/>
        <end position="298"/>
    </location>
</feature>